<dbReference type="GO" id="GO:0046872">
    <property type="term" value="F:metal ion binding"/>
    <property type="evidence" value="ECO:0007669"/>
    <property type="project" value="UniProtKB-KW"/>
</dbReference>
<dbReference type="OrthoDB" id="9807246at2"/>
<evidence type="ECO:0000313" key="6">
    <source>
        <dbReference type="Proteomes" id="UP000027734"/>
    </source>
</evidence>
<dbReference type="Pfam" id="PF04828">
    <property type="entry name" value="GFA"/>
    <property type="match status" value="1"/>
</dbReference>
<keyword evidence="3" id="KW-0862">Zinc</keyword>
<dbReference type="InterPro" id="IPR052355">
    <property type="entry name" value="CENP-V-like"/>
</dbReference>
<accession>A0A073IV00</accession>
<reference evidence="5 6" key="1">
    <citation type="submission" date="2014-01" db="EMBL/GenBank/DDBJ databases">
        <title>Sulfitobacter donghicola JCM 14565 Genome Sequencing.</title>
        <authorList>
            <person name="Lai Q."/>
            <person name="Hong Z."/>
        </authorList>
    </citation>
    <scope>NUCLEOTIDE SEQUENCE [LARGE SCALE GENOMIC DNA]</scope>
    <source>
        <strain evidence="5 6">JCM 14565</strain>
    </source>
</reference>
<dbReference type="PROSITE" id="PS51891">
    <property type="entry name" value="CENP_V_GFA"/>
    <property type="match status" value="1"/>
</dbReference>
<dbReference type="Proteomes" id="UP000027734">
    <property type="component" value="Unassembled WGS sequence"/>
</dbReference>
<name>A0A073IV00_9RHOB</name>
<sequence>MSVEVTASCHCGATAVRATLPNGLADASRCTCSFCKRRQAAAVTATTASVVVTKGADNLQLYSWGTGTAKHYFCKTCGIYLYHQRRSDPAQCGINLGCIKGVDTWEHDPIPWTDGVNHPSDRK</sequence>
<dbReference type="Gene3D" id="2.170.150.70">
    <property type="match status" value="1"/>
</dbReference>
<comment type="caution">
    <text evidence="5">The sequence shown here is derived from an EMBL/GenBank/DDBJ whole genome shotgun (WGS) entry which is preliminary data.</text>
</comment>
<evidence type="ECO:0000256" key="3">
    <source>
        <dbReference type="ARBA" id="ARBA00022833"/>
    </source>
</evidence>
<dbReference type="eggNOG" id="COG3791">
    <property type="taxonomic scope" value="Bacteria"/>
</dbReference>
<proteinExistence type="inferred from homology"/>
<evidence type="ECO:0000259" key="4">
    <source>
        <dbReference type="PROSITE" id="PS51891"/>
    </source>
</evidence>
<dbReference type="STRING" id="1300350.Z948_2742"/>
<dbReference type="AlphaFoldDB" id="A0A073IV00"/>
<dbReference type="InterPro" id="IPR011057">
    <property type="entry name" value="Mss4-like_sf"/>
</dbReference>
<organism evidence="5 6">
    <name type="scientific">Sulfitobacter donghicola DSW-25 = KCTC 12864 = JCM 14565</name>
    <dbReference type="NCBI Taxonomy" id="1300350"/>
    <lineage>
        <taxon>Bacteria</taxon>
        <taxon>Pseudomonadati</taxon>
        <taxon>Pseudomonadota</taxon>
        <taxon>Alphaproteobacteria</taxon>
        <taxon>Rhodobacterales</taxon>
        <taxon>Roseobacteraceae</taxon>
        <taxon>Sulfitobacter</taxon>
    </lineage>
</organism>
<dbReference type="PANTHER" id="PTHR28620:SF1">
    <property type="entry name" value="CENP-V_GFA DOMAIN-CONTAINING PROTEIN"/>
    <property type="match status" value="1"/>
</dbReference>
<evidence type="ECO:0000256" key="1">
    <source>
        <dbReference type="ARBA" id="ARBA00005495"/>
    </source>
</evidence>
<feature type="domain" description="CENP-V/GFA" evidence="4">
    <location>
        <begin position="5"/>
        <end position="113"/>
    </location>
</feature>
<dbReference type="RefSeq" id="WP_025060057.1">
    <property type="nucleotide sequence ID" value="NZ_JAMC01000003.1"/>
</dbReference>
<evidence type="ECO:0000313" key="5">
    <source>
        <dbReference type="EMBL" id="KEJ89217.1"/>
    </source>
</evidence>
<protein>
    <submittedName>
        <fullName evidence="5">Aldehyde-activating protein</fullName>
    </submittedName>
</protein>
<dbReference type="EMBL" id="JAMC01000003">
    <property type="protein sequence ID" value="KEJ89217.1"/>
    <property type="molecule type" value="Genomic_DNA"/>
</dbReference>
<evidence type="ECO:0000256" key="2">
    <source>
        <dbReference type="ARBA" id="ARBA00022723"/>
    </source>
</evidence>
<dbReference type="GO" id="GO:0016846">
    <property type="term" value="F:carbon-sulfur lyase activity"/>
    <property type="evidence" value="ECO:0007669"/>
    <property type="project" value="InterPro"/>
</dbReference>
<keyword evidence="6" id="KW-1185">Reference proteome</keyword>
<gene>
    <name evidence="5" type="ORF">DSW25_09295</name>
</gene>
<dbReference type="SUPFAM" id="SSF51316">
    <property type="entry name" value="Mss4-like"/>
    <property type="match status" value="1"/>
</dbReference>
<keyword evidence="2" id="KW-0479">Metal-binding</keyword>
<comment type="similarity">
    <text evidence="1">Belongs to the Gfa family.</text>
</comment>
<dbReference type="PANTHER" id="PTHR28620">
    <property type="entry name" value="CENTROMERE PROTEIN V"/>
    <property type="match status" value="1"/>
</dbReference>
<dbReference type="InterPro" id="IPR006913">
    <property type="entry name" value="CENP-V/GFA"/>
</dbReference>